<evidence type="ECO:0008006" key="3">
    <source>
        <dbReference type="Google" id="ProtNLM"/>
    </source>
</evidence>
<accession>A0ABV5HV91</accession>
<sequence>MIEKYEDLNESYVTAGAGKDSTSIFYWGGYGTDQTGITNYDKVDGSDIRGYLKPESGSYNGTPNLSANITAWTNGALSDWNGKANSNVLKGVTTGDGPYTSYATIGHVLNTFLASADAKGYDDWYIPSCAQLALIFMNLTSVNNALSAIGGQQLSPSKAYWVSSEFDSNNGHRVYFKDGSVNGSSKGSRYSVRFIRDI</sequence>
<organism evidence="1 2">
    <name type="scientific">Vibrio olivae</name>
    <dbReference type="NCBI Taxonomy" id="1243002"/>
    <lineage>
        <taxon>Bacteria</taxon>
        <taxon>Pseudomonadati</taxon>
        <taxon>Pseudomonadota</taxon>
        <taxon>Gammaproteobacteria</taxon>
        <taxon>Vibrionales</taxon>
        <taxon>Vibrionaceae</taxon>
        <taxon>Vibrio</taxon>
    </lineage>
</organism>
<name>A0ABV5HV91_9VIBR</name>
<evidence type="ECO:0000313" key="2">
    <source>
        <dbReference type="Proteomes" id="UP001589645"/>
    </source>
</evidence>
<comment type="caution">
    <text evidence="1">The sequence shown here is derived from an EMBL/GenBank/DDBJ whole genome shotgun (WGS) entry which is preliminary data.</text>
</comment>
<proteinExistence type="predicted"/>
<reference evidence="1 2" key="1">
    <citation type="submission" date="2024-09" db="EMBL/GenBank/DDBJ databases">
        <authorList>
            <person name="Sun Q."/>
            <person name="Mori K."/>
        </authorList>
    </citation>
    <scope>NUCLEOTIDE SEQUENCE [LARGE SCALE GENOMIC DNA]</scope>
    <source>
        <strain evidence="1 2">CECT 8064</strain>
    </source>
</reference>
<protein>
    <recommendedName>
        <fullName evidence="3">DUF1566 domain-containing protein</fullName>
    </recommendedName>
</protein>
<keyword evidence="2" id="KW-1185">Reference proteome</keyword>
<dbReference type="RefSeq" id="WP_390198118.1">
    <property type="nucleotide sequence ID" value="NZ_JBHMEP010000023.1"/>
</dbReference>
<gene>
    <name evidence="1" type="ORF">ACFFUV_22930</name>
</gene>
<dbReference type="EMBL" id="JBHMEP010000023">
    <property type="protein sequence ID" value="MFB9137807.1"/>
    <property type="molecule type" value="Genomic_DNA"/>
</dbReference>
<evidence type="ECO:0000313" key="1">
    <source>
        <dbReference type="EMBL" id="MFB9137807.1"/>
    </source>
</evidence>
<dbReference type="Proteomes" id="UP001589645">
    <property type="component" value="Unassembled WGS sequence"/>
</dbReference>